<feature type="transmembrane region" description="Helical" evidence="1">
    <location>
        <begin position="165"/>
        <end position="188"/>
    </location>
</feature>
<evidence type="ECO:0000313" key="3">
    <source>
        <dbReference type="Proteomes" id="UP001597252"/>
    </source>
</evidence>
<name>A0ABW4E7K1_9LACO</name>
<keyword evidence="3" id="KW-1185">Reference proteome</keyword>
<accession>A0ABW4E7K1</accession>
<dbReference type="RefSeq" id="WP_125753377.1">
    <property type="nucleotide sequence ID" value="NZ_JBHTON010000008.1"/>
</dbReference>
<feature type="transmembrane region" description="Helical" evidence="1">
    <location>
        <begin position="82"/>
        <end position="105"/>
    </location>
</feature>
<dbReference type="EMBL" id="JBHTON010000008">
    <property type="protein sequence ID" value="MFD1484425.1"/>
    <property type="molecule type" value="Genomic_DNA"/>
</dbReference>
<proteinExistence type="predicted"/>
<feature type="transmembrane region" description="Helical" evidence="1">
    <location>
        <begin position="7"/>
        <end position="26"/>
    </location>
</feature>
<reference evidence="3" key="1">
    <citation type="journal article" date="2019" name="Int. J. Syst. Evol. Microbiol.">
        <title>The Global Catalogue of Microorganisms (GCM) 10K type strain sequencing project: providing services to taxonomists for standard genome sequencing and annotation.</title>
        <authorList>
            <consortium name="The Broad Institute Genomics Platform"/>
            <consortium name="The Broad Institute Genome Sequencing Center for Infectious Disease"/>
            <person name="Wu L."/>
            <person name="Ma J."/>
        </authorList>
    </citation>
    <scope>NUCLEOTIDE SEQUENCE [LARGE SCALE GENOMIC DNA]</scope>
    <source>
        <strain evidence="3">CCM 8903</strain>
    </source>
</reference>
<comment type="caution">
    <text evidence="2">The sequence shown here is derived from an EMBL/GenBank/DDBJ whole genome shotgun (WGS) entry which is preliminary data.</text>
</comment>
<sequence>MMKYKAMLKLMLGWVFPMVAMTSVGWFLLEDGLPLLTGSHFPASNWPFACTFLGFLGAVMLVSVFVGPGFQFGVSRYTMTRAYATALLIQAAAIALMALGLQSVAELFAAQRQSVLVPFAGFIEPSITALVVSVAYLAMMALVGGSVGLLFGLLLAYVTRRPMIILLVVFSGLMPMLVILIAMLSWWGLTSLWPAVKAWPGYFNQHPWLIVGLWGVLASVLLLLMRAVYLRLDAPKQVGWHG</sequence>
<keyword evidence="1" id="KW-0812">Transmembrane</keyword>
<evidence type="ECO:0008006" key="4">
    <source>
        <dbReference type="Google" id="ProtNLM"/>
    </source>
</evidence>
<organism evidence="2 3">
    <name type="scientific">Lacticaseibacillus baoqingensis</name>
    <dbReference type="NCBI Taxonomy" id="2486013"/>
    <lineage>
        <taxon>Bacteria</taxon>
        <taxon>Bacillati</taxon>
        <taxon>Bacillota</taxon>
        <taxon>Bacilli</taxon>
        <taxon>Lactobacillales</taxon>
        <taxon>Lactobacillaceae</taxon>
        <taxon>Lacticaseibacillus</taxon>
    </lineage>
</organism>
<evidence type="ECO:0000256" key="1">
    <source>
        <dbReference type="SAM" id="Phobius"/>
    </source>
</evidence>
<keyword evidence="1" id="KW-0472">Membrane</keyword>
<protein>
    <recommendedName>
        <fullName evidence="4">ABC transporter permease</fullName>
    </recommendedName>
</protein>
<keyword evidence="1" id="KW-1133">Transmembrane helix</keyword>
<feature type="transmembrane region" description="Helical" evidence="1">
    <location>
        <begin position="46"/>
        <end position="70"/>
    </location>
</feature>
<dbReference type="Proteomes" id="UP001597252">
    <property type="component" value="Unassembled WGS sequence"/>
</dbReference>
<evidence type="ECO:0000313" key="2">
    <source>
        <dbReference type="EMBL" id="MFD1484425.1"/>
    </source>
</evidence>
<feature type="transmembrane region" description="Helical" evidence="1">
    <location>
        <begin position="125"/>
        <end position="158"/>
    </location>
</feature>
<gene>
    <name evidence="2" type="ORF">ACFQ5J_04155</name>
</gene>
<feature type="transmembrane region" description="Helical" evidence="1">
    <location>
        <begin position="208"/>
        <end position="229"/>
    </location>
</feature>